<organism evidence="3 4">
    <name type="scientific">Patiria miniata</name>
    <name type="common">Bat star</name>
    <name type="synonym">Asterina miniata</name>
    <dbReference type="NCBI Taxonomy" id="46514"/>
    <lineage>
        <taxon>Eukaryota</taxon>
        <taxon>Metazoa</taxon>
        <taxon>Echinodermata</taxon>
        <taxon>Eleutherozoa</taxon>
        <taxon>Asterozoa</taxon>
        <taxon>Asteroidea</taxon>
        <taxon>Valvatacea</taxon>
        <taxon>Valvatida</taxon>
        <taxon>Asterinidae</taxon>
        <taxon>Patiria</taxon>
    </lineage>
</organism>
<evidence type="ECO:0000313" key="3">
    <source>
        <dbReference type="EnsemblMetazoa" id="XP_038059188.1"/>
    </source>
</evidence>
<dbReference type="CTD" id="11216"/>
<feature type="region of interest" description="Disordered" evidence="1">
    <location>
        <begin position="226"/>
        <end position="260"/>
    </location>
</feature>
<dbReference type="SUPFAM" id="SSF48097">
    <property type="entry name" value="Regulator of G-protein signaling, RGS"/>
    <property type="match status" value="2"/>
</dbReference>
<dbReference type="GO" id="GO:0005739">
    <property type="term" value="C:mitochondrion"/>
    <property type="evidence" value="ECO:0007669"/>
    <property type="project" value="TreeGrafter"/>
</dbReference>
<feature type="region of interest" description="Disordered" evidence="1">
    <location>
        <begin position="1"/>
        <end position="78"/>
    </location>
</feature>
<feature type="region of interest" description="Disordered" evidence="1">
    <location>
        <begin position="267"/>
        <end position="286"/>
    </location>
</feature>
<feature type="region of interest" description="Disordered" evidence="1">
    <location>
        <begin position="169"/>
        <end position="195"/>
    </location>
</feature>
<dbReference type="OrthoDB" id="5584247at2759"/>
<feature type="domain" description="RGS" evidence="2">
    <location>
        <begin position="375"/>
        <end position="501"/>
    </location>
</feature>
<feature type="compositionally biased region" description="Polar residues" evidence="1">
    <location>
        <begin position="13"/>
        <end position="28"/>
    </location>
</feature>
<dbReference type="PANTHER" id="PTHR13155">
    <property type="entry name" value="A-KINASE ANCHOR PROTEINS"/>
    <property type="match status" value="1"/>
</dbReference>
<reference evidence="3" key="1">
    <citation type="submission" date="2022-11" db="UniProtKB">
        <authorList>
            <consortium name="EnsemblMetazoa"/>
        </authorList>
    </citation>
    <scope>IDENTIFICATION</scope>
</reference>
<evidence type="ECO:0000313" key="4">
    <source>
        <dbReference type="Proteomes" id="UP000887568"/>
    </source>
</evidence>
<dbReference type="InterPro" id="IPR036305">
    <property type="entry name" value="RGS_sf"/>
</dbReference>
<keyword evidence="4" id="KW-1185">Reference proteome</keyword>
<dbReference type="GO" id="GO:0008104">
    <property type="term" value="P:intracellular protein localization"/>
    <property type="evidence" value="ECO:0007669"/>
    <property type="project" value="TreeGrafter"/>
</dbReference>
<dbReference type="PANTHER" id="PTHR13155:SF1">
    <property type="entry name" value="A-KINASE ANCHOR PROTEIN 10, MITOCHONDRIAL"/>
    <property type="match status" value="1"/>
</dbReference>
<dbReference type="RefSeq" id="XP_038059188.1">
    <property type="nucleotide sequence ID" value="XM_038203260.1"/>
</dbReference>
<dbReference type="GO" id="GO:0005886">
    <property type="term" value="C:plasma membrane"/>
    <property type="evidence" value="ECO:0007669"/>
    <property type="project" value="TreeGrafter"/>
</dbReference>
<dbReference type="EnsemblMetazoa" id="XM_038203260.1">
    <property type="protein sequence ID" value="XP_038059188.1"/>
    <property type="gene ID" value="LOC119730389"/>
</dbReference>
<dbReference type="FunFam" id="1.10.167.10:FF:000005">
    <property type="entry name" value="Putative A-kinase anchor protein 10 mitochondrial"/>
    <property type="match status" value="1"/>
</dbReference>
<dbReference type="InterPro" id="IPR016137">
    <property type="entry name" value="RGS"/>
</dbReference>
<sequence length="689" mass="76058">MPLFKKKSDKRPSTVTAPQVQRSSSNSPAGIPSASAKPPPYPTQRKPVETGTSLPNGGALAQLRSEPSEKQKTGSLEKGANLKREFSDEDNTCGDLGTGAKQVVSTEIETKSRLCRTLPEVLHDNGALPYFIQFMQAQRAAHLVQFWLATDSFSAASWSRLRSESLTNASKSITEHRPRAGSRTTTPADGNLPPPVDGYFGNDSNPSMPQSSQPIVNQDGVVADLGKNNNERTDSKEANAQMSDANVKMHSRAKSDSHAGIERVKPETTPAELGHRRTNSWKGVDPRTAVERDASNIFTRYLCKNAPLPVGITDEIRLDVIAKMCPQEGWLNPDCFKTTQNFVFDVMETHFFQPFLRSEFHCKYQIDVLTTGKAYLADILYNDTATFYFMEYLEQEGAVHLLQFWLAAENFQKHLLSEQGQYDSGEAQSDAMVLYDKYFSLQATCPIGFDDSMRLEVETNICREGGPLPDCFTTPMRQAYTTLETVYFPGFLQSELYYKFLSELINTIKSEHAAMYPGDPSSVAGIGAPGTDDKPKSRNTLLAEGNVKKLFEESEMNIESLDLNPDLLWQRPDPGIMTFGKVNHLGQFVAEYEPDPEAMNKKASGSKFSFKKLVKGDQDASKEEMALKIAQMIINDVNMQTGSSTPPPSPAAKPHPPPANNRGTSSGHSIPHGSPRVKFNEVSQQPSSS</sequence>
<dbReference type="CDD" id="cd08721">
    <property type="entry name" value="RGS_AKAP2_2"/>
    <property type="match status" value="1"/>
</dbReference>
<dbReference type="AlphaFoldDB" id="A0A914A5V6"/>
<dbReference type="PROSITE" id="PS50132">
    <property type="entry name" value="RGS"/>
    <property type="match status" value="3"/>
</dbReference>
<accession>A0A914A5V6</accession>
<feature type="compositionally biased region" description="Pro residues" evidence="1">
    <location>
        <begin position="645"/>
        <end position="659"/>
    </location>
</feature>
<feature type="region of interest" description="Disordered" evidence="1">
    <location>
        <begin position="639"/>
        <end position="689"/>
    </location>
</feature>
<dbReference type="InterPro" id="IPR044926">
    <property type="entry name" value="RGS_subdomain_2"/>
</dbReference>
<feature type="domain" description="RGS" evidence="2">
    <location>
        <begin position="117"/>
        <end position="175"/>
    </location>
</feature>
<feature type="domain" description="RGS" evidence="2">
    <location>
        <begin position="285"/>
        <end position="365"/>
    </location>
</feature>
<dbReference type="OMA" id="EFHCKYQ"/>
<dbReference type="GeneID" id="119730389"/>
<dbReference type="SMART" id="SM00315">
    <property type="entry name" value="RGS"/>
    <property type="match status" value="2"/>
</dbReference>
<dbReference type="Pfam" id="PF00615">
    <property type="entry name" value="RGS"/>
    <property type="match status" value="2"/>
</dbReference>
<protein>
    <recommendedName>
        <fullName evidence="2">RGS domain-containing protein</fullName>
    </recommendedName>
</protein>
<dbReference type="Proteomes" id="UP000887568">
    <property type="component" value="Unplaced"/>
</dbReference>
<name>A0A914A5V6_PATMI</name>
<dbReference type="Gene3D" id="1.10.167.10">
    <property type="entry name" value="Regulator of G-protein Signalling 4, domain 2"/>
    <property type="match status" value="2"/>
</dbReference>
<proteinExistence type="predicted"/>
<dbReference type="InterPro" id="IPR052246">
    <property type="entry name" value="Cell_Polariz_PKAAnc"/>
</dbReference>
<evidence type="ECO:0000256" key="1">
    <source>
        <dbReference type="SAM" id="MobiDB-lite"/>
    </source>
</evidence>
<evidence type="ECO:0000259" key="2">
    <source>
        <dbReference type="PROSITE" id="PS50132"/>
    </source>
</evidence>